<accession>A0A1G7QPD1</accession>
<dbReference type="Proteomes" id="UP000199415">
    <property type="component" value="Unassembled WGS sequence"/>
</dbReference>
<organism evidence="1 2">
    <name type="scientific">Limimonas halophila</name>
    <dbReference type="NCBI Taxonomy" id="1082479"/>
    <lineage>
        <taxon>Bacteria</taxon>
        <taxon>Pseudomonadati</taxon>
        <taxon>Pseudomonadota</taxon>
        <taxon>Alphaproteobacteria</taxon>
        <taxon>Rhodospirillales</taxon>
        <taxon>Rhodovibrionaceae</taxon>
        <taxon>Limimonas</taxon>
    </lineage>
</organism>
<dbReference type="RefSeq" id="WP_090019485.1">
    <property type="nucleotide sequence ID" value="NZ_FNCE01000004.1"/>
</dbReference>
<dbReference type="AlphaFoldDB" id="A0A1G7QPD1"/>
<evidence type="ECO:0000313" key="2">
    <source>
        <dbReference type="Proteomes" id="UP000199415"/>
    </source>
</evidence>
<evidence type="ECO:0000313" key="1">
    <source>
        <dbReference type="EMBL" id="SDG00391.1"/>
    </source>
</evidence>
<name>A0A1G7QPD1_9PROT</name>
<proteinExistence type="predicted"/>
<dbReference type="EMBL" id="FNCE01000004">
    <property type="protein sequence ID" value="SDG00391.1"/>
    <property type="molecule type" value="Genomic_DNA"/>
</dbReference>
<dbReference type="STRING" id="1082479.SAMN05216241_10491"/>
<keyword evidence="2" id="KW-1185">Reference proteome</keyword>
<gene>
    <name evidence="1" type="ORF">SAMN05216241_10491</name>
</gene>
<sequence length="137" mass="14327">MSGALTGLGEAWWVRLAAPAIALTDACEAAGVSTNAVDTLAAGDDDAAASAVLTCPSYFCTPGAFVLVLAHLTRCNLDFELQVVMGADARASVYAVHPPLDEHSRQLLSQVDPERAPAASELEARARSVFARLRSES</sequence>
<protein>
    <submittedName>
        <fullName evidence="1">Uncharacterized protein</fullName>
    </submittedName>
</protein>
<reference evidence="1 2" key="1">
    <citation type="submission" date="2016-10" db="EMBL/GenBank/DDBJ databases">
        <authorList>
            <person name="de Groot N.N."/>
        </authorList>
    </citation>
    <scope>NUCLEOTIDE SEQUENCE [LARGE SCALE GENOMIC DNA]</scope>
    <source>
        <strain evidence="1 2">DSM 25584</strain>
    </source>
</reference>